<keyword evidence="3" id="KW-0560">Oxidoreductase</keyword>
<evidence type="ECO:0000256" key="2">
    <source>
        <dbReference type="ARBA" id="ARBA00022723"/>
    </source>
</evidence>
<organism evidence="7 8">
    <name type="scientific">Asaia krungthepensis NRIC 0535</name>
    <dbReference type="NCBI Taxonomy" id="1307925"/>
    <lineage>
        <taxon>Bacteria</taxon>
        <taxon>Pseudomonadati</taxon>
        <taxon>Pseudomonadota</taxon>
        <taxon>Alphaproteobacteria</taxon>
        <taxon>Acetobacterales</taxon>
        <taxon>Acetobacteraceae</taxon>
        <taxon>Asaia</taxon>
    </lineage>
</organism>
<dbReference type="PROSITE" id="PS51296">
    <property type="entry name" value="RIESKE"/>
    <property type="match status" value="1"/>
</dbReference>
<keyword evidence="2" id="KW-0479">Metal-binding</keyword>
<dbReference type="InterPro" id="IPR017941">
    <property type="entry name" value="Rieske_2Fe-2S"/>
</dbReference>
<dbReference type="PANTHER" id="PTHR21266">
    <property type="entry name" value="IRON-SULFUR DOMAIN CONTAINING PROTEIN"/>
    <property type="match status" value="1"/>
</dbReference>
<dbReference type="CDD" id="cd03469">
    <property type="entry name" value="Rieske_RO_Alpha_N"/>
    <property type="match status" value="1"/>
</dbReference>
<proteinExistence type="predicted"/>
<name>A0ABQ0Q530_9PROT</name>
<dbReference type="Proteomes" id="UP001062776">
    <property type="component" value="Unassembled WGS sequence"/>
</dbReference>
<dbReference type="InterPro" id="IPR036922">
    <property type="entry name" value="Rieske_2Fe-2S_sf"/>
</dbReference>
<keyword evidence="8" id="KW-1185">Reference proteome</keyword>
<protein>
    <submittedName>
        <fullName evidence="7">3-chlorobenzoate-3-4-dioxygenase oxygenase subunit</fullName>
    </submittedName>
</protein>
<dbReference type="InterPro" id="IPR015881">
    <property type="entry name" value="ARHD_Rieske_2Fe_2S"/>
</dbReference>
<dbReference type="InterPro" id="IPR050584">
    <property type="entry name" value="Cholesterol_7-desaturase"/>
</dbReference>
<dbReference type="RefSeq" id="WP_264816662.1">
    <property type="nucleotide sequence ID" value="NZ_BAPV01000043.1"/>
</dbReference>
<feature type="domain" description="Rieske" evidence="6">
    <location>
        <begin position="2"/>
        <end position="105"/>
    </location>
</feature>
<comment type="caution">
    <text evidence="7">The sequence shown here is derived from an EMBL/GenBank/DDBJ whole genome shotgun (WGS) entry which is preliminary data.</text>
</comment>
<evidence type="ECO:0000256" key="5">
    <source>
        <dbReference type="ARBA" id="ARBA00023014"/>
    </source>
</evidence>
<sequence length="198" mass="22613">MIPVALSRDIAEGEVVPVRHDGQEMVLWRDAVGKLQAWEDRCPHRGVQLSLGFIRENRLACLYHGWQYDHEGRCRVIPAHPALNPPSTIKTHAYTVVETAGMIWVTMAASDERVPRAPAEGAWHGVRSLAIRASEDETRRALVLDQHYWRISADRLIAFHMPEPNVAMVHLAVRDETSLRREADWLLRMRDTLEEIAC</sequence>
<dbReference type="SUPFAM" id="SSF50022">
    <property type="entry name" value="ISP domain"/>
    <property type="match status" value="1"/>
</dbReference>
<keyword evidence="4" id="KW-0408">Iron</keyword>
<dbReference type="PROSITE" id="PS00570">
    <property type="entry name" value="RING_HYDROXYL_ALPHA"/>
    <property type="match status" value="1"/>
</dbReference>
<dbReference type="PANTHER" id="PTHR21266:SF60">
    <property type="entry name" value="3-KETOSTEROID-9-ALPHA-MONOOXYGENASE, OXYGENASE COMPONENT"/>
    <property type="match status" value="1"/>
</dbReference>
<evidence type="ECO:0000313" key="7">
    <source>
        <dbReference type="EMBL" id="GBQ91805.1"/>
    </source>
</evidence>
<dbReference type="EMBL" id="BAPV01000043">
    <property type="protein sequence ID" value="GBQ91805.1"/>
    <property type="molecule type" value="Genomic_DNA"/>
</dbReference>
<dbReference type="Gene3D" id="2.102.10.10">
    <property type="entry name" value="Rieske [2Fe-2S] iron-sulphur domain"/>
    <property type="match status" value="1"/>
</dbReference>
<evidence type="ECO:0000256" key="4">
    <source>
        <dbReference type="ARBA" id="ARBA00023004"/>
    </source>
</evidence>
<dbReference type="Pfam" id="PF00355">
    <property type="entry name" value="Rieske"/>
    <property type="match status" value="1"/>
</dbReference>
<reference evidence="7" key="1">
    <citation type="submission" date="2013-04" db="EMBL/GenBank/DDBJ databases">
        <title>The genome sequencing project of 58 acetic acid bacteria.</title>
        <authorList>
            <person name="Okamoto-Kainuma A."/>
            <person name="Ishikawa M."/>
            <person name="Umino S."/>
            <person name="Koizumi Y."/>
            <person name="Shiwa Y."/>
            <person name="Yoshikawa H."/>
            <person name="Matsutani M."/>
            <person name="Matsushita K."/>
        </authorList>
    </citation>
    <scope>NUCLEOTIDE SEQUENCE</scope>
    <source>
        <strain evidence="7">NRIC 0535</strain>
    </source>
</reference>
<accession>A0ABQ0Q530</accession>
<gene>
    <name evidence="7" type="ORF">AA0535_2398</name>
</gene>
<evidence type="ECO:0000256" key="3">
    <source>
        <dbReference type="ARBA" id="ARBA00023002"/>
    </source>
</evidence>
<evidence type="ECO:0000256" key="1">
    <source>
        <dbReference type="ARBA" id="ARBA00022714"/>
    </source>
</evidence>
<evidence type="ECO:0000313" key="8">
    <source>
        <dbReference type="Proteomes" id="UP001062776"/>
    </source>
</evidence>
<evidence type="ECO:0000259" key="6">
    <source>
        <dbReference type="PROSITE" id="PS51296"/>
    </source>
</evidence>
<keyword evidence="5" id="KW-0411">Iron-sulfur</keyword>
<keyword evidence="1" id="KW-0001">2Fe-2S</keyword>